<evidence type="ECO:0000313" key="5">
    <source>
        <dbReference type="EMBL" id="VDI03160.1"/>
    </source>
</evidence>
<dbReference type="Pfam" id="PF00094">
    <property type="entry name" value="VWD"/>
    <property type="match status" value="1"/>
</dbReference>
<dbReference type="PANTHER" id="PTHR14949">
    <property type="entry name" value="EGF-LIKE-DOMAIN, MULTIPLE 7, 8"/>
    <property type="match status" value="1"/>
</dbReference>
<dbReference type="Proteomes" id="UP000596742">
    <property type="component" value="Unassembled WGS sequence"/>
</dbReference>
<dbReference type="Pfam" id="PF26129">
    <property type="entry name" value="Vwde"/>
    <property type="match status" value="1"/>
</dbReference>
<dbReference type="EMBL" id="UYJE01001566">
    <property type="protein sequence ID" value="VDI03160.1"/>
    <property type="molecule type" value="Genomic_DNA"/>
</dbReference>
<proteinExistence type="predicted"/>
<reference evidence="5" key="1">
    <citation type="submission" date="2018-11" db="EMBL/GenBank/DDBJ databases">
        <authorList>
            <person name="Alioto T."/>
            <person name="Alioto T."/>
        </authorList>
    </citation>
    <scope>NUCLEOTIDE SEQUENCE</scope>
</reference>
<name>A0A8B6CFC6_MYTGA</name>
<feature type="non-terminal residue" evidence="5">
    <location>
        <position position="1"/>
    </location>
</feature>
<evidence type="ECO:0000259" key="3">
    <source>
        <dbReference type="PROSITE" id="PS50835"/>
    </source>
</evidence>
<dbReference type="Gene3D" id="2.60.120.260">
    <property type="entry name" value="Galactose-binding domain-like"/>
    <property type="match status" value="1"/>
</dbReference>
<dbReference type="InterPro" id="IPR007110">
    <property type="entry name" value="Ig-like_dom"/>
</dbReference>
<evidence type="ECO:0000256" key="2">
    <source>
        <dbReference type="ARBA" id="ARBA00023157"/>
    </source>
</evidence>
<dbReference type="GO" id="GO:0005102">
    <property type="term" value="F:signaling receptor binding"/>
    <property type="evidence" value="ECO:0007669"/>
    <property type="project" value="TreeGrafter"/>
</dbReference>
<dbReference type="InterPro" id="IPR050969">
    <property type="entry name" value="Dev_Signal_Modulators"/>
</dbReference>
<dbReference type="GO" id="GO:0005576">
    <property type="term" value="C:extracellular region"/>
    <property type="evidence" value="ECO:0007669"/>
    <property type="project" value="TreeGrafter"/>
</dbReference>
<sequence>NVPNGDDIFPKVNQVVNRVTCASSFDGNCCKNKIPIKIKNCGTHLVYYLTPAADCNTAYCFGDKLPCPAGQSSETGFPPGCGTYPKVTVKPKVVTDIEITTGRNKNHLDSTFEKVKFECQVVGLDPKYSCNVRWYINNFPIDTATKKDIQSTRLSEAILRQDDWDKKYKPNMKVKCSLQIKQAGFTSPGPEQFSDEFLAGFIIHQTEYAVEEGKFVLVPVELTIPIGCSYPTKFPRKNIDKIKESSCAITLLTSIPTYQQNQKSCEKGLNANSLSFHGQNCGIQFANKNWKTRQTVNVSGTVDNMVNYEDRVSALRLYHDSDRVNVTVDEIAFWIGVTLEDIKFRIKDKDEGLLGKTCKSNNDPHVTTFEGMYFSFHFREGEYLLYRNKNLPVEVHGYYRKCNGGALCNCGAAVRSGNSAFIANFCKVNGHENRYVTRKICDKKEMVVEETSNSYKITTMSGSQINIQLGQVYHFFGINSFTIKASELERFATEGICGTLDDKDVNDLTPRGGTTPYPPSNGGNIDAIGESWRINDKEDSLFNIYKIKEAEYHENLKEYCTCSKLDNTYPYGTPDIECNLKSSFKVCTRLELKKQKGMYDAQCHVKYKQTRKRRSAYTGHEIESIVQEDDDAPVMYLMDVTEGEESKVNTQWKNGWNALKAKNYCQEQFKRSASISVCSEHVPSVPSEKYINECIEDIKVAGDTSWAGVSVSNFGAECFHEATKMEKLTRANSTDDSTGSQNIFQIIAESTCPNNCSGHGICDNGFCNCTDIYFGPACERERNEAPDILQEGFEGLCDISAKPCKKYIIPGLNFMEGKLTCKYRNFRIEFNETIETGITETVEGEYNCSLNVQHHH</sequence>
<accession>A0A8B6CFC6</accession>
<dbReference type="PROSITE" id="PS51233">
    <property type="entry name" value="VWFD"/>
    <property type="match status" value="1"/>
</dbReference>
<dbReference type="InterPro" id="IPR001846">
    <property type="entry name" value="VWF_type-D"/>
</dbReference>
<dbReference type="OrthoDB" id="6202504at2759"/>
<keyword evidence="6" id="KW-1185">Reference proteome</keyword>
<organism evidence="5 6">
    <name type="scientific">Mytilus galloprovincialis</name>
    <name type="common">Mediterranean mussel</name>
    <dbReference type="NCBI Taxonomy" id="29158"/>
    <lineage>
        <taxon>Eukaryota</taxon>
        <taxon>Metazoa</taxon>
        <taxon>Spiralia</taxon>
        <taxon>Lophotrochozoa</taxon>
        <taxon>Mollusca</taxon>
        <taxon>Bivalvia</taxon>
        <taxon>Autobranchia</taxon>
        <taxon>Pteriomorphia</taxon>
        <taxon>Mytilida</taxon>
        <taxon>Mytiloidea</taxon>
        <taxon>Mytilidae</taxon>
        <taxon>Mytilinae</taxon>
        <taxon>Mytilus</taxon>
    </lineage>
</organism>
<dbReference type="PROSITE" id="PS50835">
    <property type="entry name" value="IG_LIKE"/>
    <property type="match status" value="1"/>
</dbReference>
<evidence type="ECO:0000259" key="4">
    <source>
        <dbReference type="PROSITE" id="PS51233"/>
    </source>
</evidence>
<keyword evidence="1" id="KW-0732">Signal</keyword>
<dbReference type="InterPro" id="IPR058727">
    <property type="entry name" value="Helical_Vwde"/>
</dbReference>
<dbReference type="AlphaFoldDB" id="A0A8B6CFC6"/>
<keyword evidence="2" id="KW-1015">Disulfide bond</keyword>
<dbReference type="PANTHER" id="PTHR14949:SF54">
    <property type="entry name" value="VWFD DOMAIN-CONTAINING PROTEIN"/>
    <property type="match status" value="1"/>
</dbReference>
<dbReference type="GO" id="GO:0009986">
    <property type="term" value="C:cell surface"/>
    <property type="evidence" value="ECO:0007669"/>
    <property type="project" value="TreeGrafter"/>
</dbReference>
<feature type="domain" description="VWFD" evidence="4">
    <location>
        <begin position="356"/>
        <end position="541"/>
    </location>
</feature>
<evidence type="ECO:0000313" key="6">
    <source>
        <dbReference type="Proteomes" id="UP000596742"/>
    </source>
</evidence>
<gene>
    <name evidence="5" type="ORF">MGAL_10B065367</name>
</gene>
<evidence type="ECO:0008006" key="7">
    <source>
        <dbReference type="Google" id="ProtNLM"/>
    </source>
</evidence>
<evidence type="ECO:0000256" key="1">
    <source>
        <dbReference type="ARBA" id="ARBA00022729"/>
    </source>
</evidence>
<protein>
    <recommendedName>
        <fullName evidence="7">VWFD domain-containing protein</fullName>
    </recommendedName>
</protein>
<feature type="domain" description="Ig-like" evidence="3">
    <location>
        <begin position="85"/>
        <end position="186"/>
    </location>
</feature>
<comment type="caution">
    <text evidence="5">The sequence shown here is derived from an EMBL/GenBank/DDBJ whole genome shotgun (WGS) entry which is preliminary data.</text>
</comment>